<sequence>MDRKTVESGLILLALTGSQAYGTSTPSSDCDYKGVFIAPKDYYLGFKSVEQKDRGWDEPGIGLYPVLDNVKDCVVYELRKFLTLVYNNNPNMLETLWLDSEFYLHLSPVGKKLISYRQAFISQKIRASFAGYAYSQIKRVETQFKKLQTKIFLSLIILT</sequence>
<dbReference type="PANTHER" id="PTHR34817">
    <property type="entry name" value="NUCLEOTIDYLTRANSFERASE"/>
    <property type="match status" value="1"/>
</dbReference>
<evidence type="ECO:0000313" key="2">
    <source>
        <dbReference type="Proteomes" id="UP000269154"/>
    </source>
</evidence>
<dbReference type="Proteomes" id="UP000269154">
    <property type="component" value="Unassembled WGS sequence"/>
</dbReference>
<dbReference type="EMBL" id="RCBY01000126">
    <property type="protein sequence ID" value="RQH35556.1"/>
    <property type="molecule type" value="Genomic_DNA"/>
</dbReference>
<dbReference type="OrthoDB" id="569183at2"/>
<dbReference type="Pfam" id="PF10127">
    <property type="entry name" value="RlaP"/>
    <property type="match status" value="1"/>
</dbReference>
<dbReference type="AlphaFoldDB" id="A0A3N6RC70"/>
<dbReference type="RefSeq" id="WP_124147811.1">
    <property type="nucleotide sequence ID" value="NZ_CAWOKI010000321.1"/>
</dbReference>
<protein>
    <recommendedName>
        <fullName evidence="3">Nucleotidyltransferase</fullName>
    </recommendedName>
</protein>
<evidence type="ECO:0000313" key="1">
    <source>
        <dbReference type="EMBL" id="RQH35556.1"/>
    </source>
</evidence>
<dbReference type="PANTHER" id="PTHR34817:SF1">
    <property type="entry name" value="NUCLEOTIDYLTRANSFERASE"/>
    <property type="match status" value="1"/>
</dbReference>
<name>A0A3N6RC70_9CYAN</name>
<reference evidence="1 2" key="1">
    <citation type="journal article" date="2018" name="ACS Chem. Biol.">
        <title>Ketoreductase domain dysfunction expands chemodiversity: malyngamide biosynthesis in the cyanobacterium Okeania hirsuta.</title>
        <authorList>
            <person name="Moss N.A."/>
            <person name="Leao T."/>
            <person name="Rankin M."/>
            <person name="McCullough T.M."/>
            <person name="Qu P."/>
            <person name="Korobeynikov A."/>
            <person name="Smith J.L."/>
            <person name="Gerwick L."/>
            <person name="Gerwick W.H."/>
        </authorList>
    </citation>
    <scope>NUCLEOTIDE SEQUENCE [LARGE SCALE GENOMIC DNA]</scope>
    <source>
        <strain evidence="1 2">PAB10Feb10-1</strain>
    </source>
</reference>
<accession>A0A3N6RC70</accession>
<keyword evidence="2" id="KW-1185">Reference proteome</keyword>
<evidence type="ECO:0008006" key="3">
    <source>
        <dbReference type="Google" id="ProtNLM"/>
    </source>
</evidence>
<gene>
    <name evidence="1" type="ORF">D5R40_19975</name>
</gene>
<comment type="caution">
    <text evidence="1">The sequence shown here is derived from an EMBL/GenBank/DDBJ whole genome shotgun (WGS) entry which is preliminary data.</text>
</comment>
<organism evidence="1 2">
    <name type="scientific">Okeania hirsuta</name>
    <dbReference type="NCBI Taxonomy" id="1458930"/>
    <lineage>
        <taxon>Bacteria</taxon>
        <taxon>Bacillati</taxon>
        <taxon>Cyanobacteriota</taxon>
        <taxon>Cyanophyceae</taxon>
        <taxon>Oscillatoriophycideae</taxon>
        <taxon>Oscillatoriales</taxon>
        <taxon>Microcoleaceae</taxon>
        <taxon>Okeania</taxon>
    </lineage>
</organism>
<dbReference type="InterPro" id="IPR018775">
    <property type="entry name" value="RlaP"/>
</dbReference>
<proteinExistence type="predicted"/>